<evidence type="ECO:0000256" key="2">
    <source>
        <dbReference type="ARBA" id="ARBA00012438"/>
    </source>
</evidence>
<dbReference type="Gene3D" id="2.60.120.260">
    <property type="entry name" value="Galactose-binding domain-like"/>
    <property type="match status" value="1"/>
</dbReference>
<evidence type="ECO:0000259" key="12">
    <source>
        <dbReference type="PROSITE" id="PS50109"/>
    </source>
</evidence>
<dbReference type="Pfam" id="PF02518">
    <property type="entry name" value="HATPase_c"/>
    <property type="match status" value="2"/>
</dbReference>
<dbReference type="PANTHER" id="PTHR43547:SF2">
    <property type="entry name" value="HYBRID SIGNAL TRANSDUCTION HISTIDINE KINASE C"/>
    <property type="match status" value="1"/>
</dbReference>
<evidence type="ECO:0000256" key="1">
    <source>
        <dbReference type="ARBA" id="ARBA00000085"/>
    </source>
</evidence>
<keyword evidence="4" id="KW-0808">Transferase</keyword>
<dbReference type="Pfam" id="PF00512">
    <property type="entry name" value="HisKA"/>
    <property type="match status" value="1"/>
</dbReference>
<name>D6XZM2_BACIE</name>
<evidence type="ECO:0000259" key="13">
    <source>
        <dbReference type="PROSITE" id="PS50110"/>
    </source>
</evidence>
<dbReference type="PRINTS" id="PR00344">
    <property type="entry name" value="BCTRLSENSOR"/>
</dbReference>
<dbReference type="KEGG" id="bse:Bsel_0872"/>
<dbReference type="OrthoDB" id="9809348at2"/>
<dbReference type="Pfam" id="PF00072">
    <property type="entry name" value="Response_reg"/>
    <property type="match status" value="1"/>
</dbReference>
<dbReference type="SMART" id="SM00388">
    <property type="entry name" value="HisKA"/>
    <property type="match status" value="1"/>
</dbReference>
<keyword evidence="5" id="KW-0547">Nucleotide-binding</keyword>
<dbReference type="InterPro" id="IPR011006">
    <property type="entry name" value="CheY-like_superfamily"/>
</dbReference>
<dbReference type="Gene3D" id="3.30.565.10">
    <property type="entry name" value="Histidine kinase-like ATPase, C-terminal domain"/>
    <property type="match status" value="2"/>
</dbReference>
<feature type="transmembrane region" description="Helical" evidence="11">
    <location>
        <begin position="360"/>
        <end position="380"/>
    </location>
</feature>
<feature type="domain" description="Histidine kinase" evidence="12">
    <location>
        <begin position="911"/>
        <end position="1007"/>
    </location>
</feature>
<feature type="transmembrane region" description="Helical" evidence="11">
    <location>
        <begin position="214"/>
        <end position="233"/>
    </location>
</feature>
<evidence type="ECO:0000256" key="9">
    <source>
        <dbReference type="PROSITE-ProRule" id="PRU00169"/>
    </source>
</evidence>
<dbReference type="GO" id="GO:0000155">
    <property type="term" value="F:phosphorelay sensor kinase activity"/>
    <property type="evidence" value="ECO:0007669"/>
    <property type="project" value="InterPro"/>
</dbReference>
<feature type="transmembrane region" description="Helical" evidence="11">
    <location>
        <begin position="270"/>
        <end position="294"/>
    </location>
</feature>
<evidence type="ECO:0000256" key="7">
    <source>
        <dbReference type="ARBA" id="ARBA00022840"/>
    </source>
</evidence>
<dbReference type="PROSITE" id="PS50110">
    <property type="entry name" value="RESPONSE_REGULATORY"/>
    <property type="match status" value="1"/>
</dbReference>
<gene>
    <name evidence="14" type="ordered locus">Bsel_0872</name>
</gene>
<dbReference type="Gene3D" id="1.10.287.130">
    <property type="match status" value="1"/>
</dbReference>
<evidence type="ECO:0000256" key="8">
    <source>
        <dbReference type="ARBA" id="ARBA00023012"/>
    </source>
</evidence>
<keyword evidence="11" id="KW-1133">Transmembrane helix</keyword>
<dbReference type="SMART" id="SM00387">
    <property type="entry name" value="HATPase_c"/>
    <property type="match status" value="2"/>
</dbReference>
<dbReference type="EC" id="2.7.13.3" evidence="2"/>
<dbReference type="eggNOG" id="COG2205">
    <property type="taxonomic scope" value="Bacteria"/>
</dbReference>
<keyword evidence="6 14" id="KW-0418">Kinase</keyword>
<feature type="domain" description="Histidine kinase" evidence="12">
    <location>
        <begin position="434"/>
        <end position="651"/>
    </location>
</feature>
<dbReference type="Proteomes" id="UP000000271">
    <property type="component" value="Chromosome"/>
</dbReference>
<evidence type="ECO:0000256" key="3">
    <source>
        <dbReference type="ARBA" id="ARBA00022553"/>
    </source>
</evidence>
<dbReference type="InterPro" id="IPR036890">
    <property type="entry name" value="HATPase_C_sf"/>
</dbReference>
<evidence type="ECO:0000313" key="14">
    <source>
        <dbReference type="EMBL" id="ADH98396.1"/>
    </source>
</evidence>
<dbReference type="AlphaFoldDB" id="D6XZM2"/>
<dbReference type="SMART" id="SM00448">
    <property type="entry name" value="REC"/>
    <property type="match status" value="1"/>
</dbReference>
<dbReference type="SUPFAM" id="SSF49785">
    <property type="entry name" value="Galactose-binding domain-like"/>
    <property type="match status" value="1"/>
</dbReference>
<keyword evidence="7" id="KW-0067">ATP-binding</keyword>
<dbReference type="InterPro" id="IPR008979">
    <property type="entry name" value="Galactose-bd-like_sf"/>
</dbReference>
<evidence type="ECO:0000256" key="6">
    <source>
        <dbReference type="ARBA" id="ARBA00022777"/>
    </source>
</evidence>
<keyword evidence="11" id="KW-0472">Membrane</keyword>
<reference evidence="14" key="1">
    <citation type="submission" date="2009-10" db="EMBL/GenBank/DDBJ databases">
        <title>Complete sequence of Bacillus selenitireducens MLS10.</title>
        <authorList>
            <consortium name="US DOE Joint Genome Institute"/>
            <person name="Lucas S."/>
            <person name="Copeland A."/>
            <person name="Lapidus A."/>
            <person name="Glavina del Rio T."/>
            <person name="Dalin E."/>
            <person name="Tice H."/>
            <person name="Bruce D."/>
            <person name="Goodwin L."/>
            <person name="Pitluck S."/>
            <person name="Sims D."/>
            <person name="Brettin T."/>
            <person name="Detter J.C."/>
            <person name="Han C."/>
            <person name="Larimer F."/>
            <person name="Land M."/>
            <person name="Hauser L."/>
            <person name="Kyrpides N."/>
            <person name="Ovchinnikova G."/>
            <person name="Stolz J."/>
        </authorList>
    </citation>
    <scope>NUCLEOTIDE SEQUENCE [LARGE SCALE GENOMIC DNA]</scope>
    <source>
        <strain evidence="14">MLS10</strain>
    </source>
</reference>
<dbReference type="PANTHER" id="PTHR43547">
    <property type="entry name" value="TWO-COMPONENT HISTIDINE KINASE"/>
    <property type="match status" value="1"/>
</dbReference>
<dbReference type="Pfam" id="PF06580">
    <property type="entry name" value="His_kinase"/>
    <property type="match status" value="1"/>
</dbReference>
<dbReference type="eggNOG" id="COG2972">
    <property type="taxonomic scope" value="Bacteria"/>
</dbReference>
<dbReference type="HOGENOM" id="CLU_011115_1_0_9"/>
<evidence type="ECO:0000256" key="5">
    <source>
        <dbReference type="ARBA" id="ARBA00022741"/>
    </source>
</evidence>
<dbReference type="GO" id="GO:0016020">
    <property type="term" value="C:membrane"/>
    <property type="evidence" value="ECO:0007669"/>
    <property type="project" value="InterPro"/>
</dbReference>
<evidence type="ECO:0000256" key="4">
    <source>
        <dbReference type="ARBA" id="ARBA00022679"/>
    </source>
</evidence>
<feature type="modified residue" description="4-aspartylphosphate" evidence="9">
    <location>
        <position position="734"/>
    </location>
</feature>
<dbReference type="InterPro" id="IPR004358">
    <property type="entry name" value="Sig_transdc_His_kin-like_C"/>
</dbReference>
<dbReference type="SUPFAM" id="SSF52172">
    <property type="entry name" value="CheY-like"/>
    <property type="match status" value="1"/>
</dbReference>
<dbReference type="SUPFAM" id="SSF55874">
    <property type="entry name" value="ATPase domain of HSP90 chaperone/DNA topoisomerase II/histidine kinase"/>
    <property type="match status" value="2"/>
</dbReference>
<proteinExistence type="predicted"/>
<accession>D6XZM2</accession>
<feature type="transmembrane region" description="Helical" evidence="11">
    <location>
        <begin position="240"/>
        <end position="258"/>
    </location>
</feature>
<feature type="transmembrane region" description="Helical" evidence="11">
    <location>
        <begin position="301"/>
        <end position="320"/>
    </location>
</feature>
<dbReference type="InterPro" id="IPR005467">
    <property type="entry name" value="His_kinase_dom"/>
</dbReference>
<dbReference type="CDD" id="cd00082">
    <property type="entry name" value="HisKA"/>
    <property type="match status" value="1"/>
</dbReference>
<dbReference type="GO" id="GO:0005524">
    <property type="term" value="F:ATP binding"/>
    <property type="evidence" value="ECO:0007669"/>
    <property type="project" value="UniProtKB-KW"/>
</dbReference>
<feature type="transmembrane region" description="Helical" evidence="11">
    <location>
        <begin position="326"/>
        <end position="348"/>
    </location>
</feature>
<dbReference type="eggNOG" id="COG0745">
    <property type="taxonomic scope" value="Bacteria"/>
</dbReference>
<keyword evidence="8" id="KW-0902">Two-component regulatory system</keyword>
<comment type="catalytic activity">
    <reaction evidence="1">
        <text>ATP + protein L-histidine = ADP + protein N-phospho-L-histidine.</text>
        <dbReference type="EC" id="2.7.13.3"/>
    </reaction>
</comment>
<organism evidence="14 15">
    <name type="scientific">Bacillus selenitireducens (strain ATCC 700615 / DSM 15326 / MLS10)</name>
    <dbReference type="NCBI Taxonomy" id="439292"/>
    <lineage>
        <taxon>Bacteria</taxon>
        <taxon>Bacillati</taxon>
        <taxon>Bacillota</taxon>
        <taxon>Bacilli</taxon>
        <taxon>Bacillales</taxon>
        <taxon>Bacillaceae</taxon>
        <taxon>Salisediminibacterium</taxon>
    </lineage>
</organism>
<feature type="region of interest" description="Disordered" evidence="10">
    <location>
        <begin position="658"/>
        <end position="677"/>
    </location>
</feature>
<dbReference type="PROSITE" id="PS50109">
    <property type="entry name" value="HIS_KIN"/>
    <property type="match status" value="2"/>
</dbReference>
<dbReference type="CDD" id="cd17574">
    <property type="entry name" value="REC_OmpR"/>
    <property type="match status" value="1"/>
</dbReference>
<dbReference type="SUPFAM" id="SSF47384">
    <property type="entry name" value="Homodimeric domain of signal transducing histidine kinase"/>
    <property type="match status" value="1"/>
</dbReference>
<dbReference type="Gene3D" id="3.40.50.2300">
    <property type="match status" value="1"/>
</dbReference>
<feature type="domain" description="Response regulatory" evidence="13">
    <location>
        <begin position="686"/>
        <end position="801"/>
    </location>
</feature>
<dbReference type="STRING" id="439292.Bsel_0872"/>
<dbReference type="EMBL" id="CP001791">
    <property type="protein sequence ID" value="ADH98396.1"/>
    <property type="molecule type" value="Genomic_DNA"/>
</dbReference>
<dbReference type="InterPro" id="IPR001789">
    <property type="entry name" value="Sig_transdc_resp-reg_receiver"/>
</dbReference>
<dbReference type="InterPro" id="IPR003661">
    <property type="entry name" value="HisK_dim/P_dom"/>
</dbReference>
<evidence type="ECO:0000256" key="10">
    <source>
        <dbReference type="SAM" id="MobiDB-lite"/>
    </source>
</evidence>
<keyword evidence="15" id="KW-1185">Reference proteome</keyword>
<sequence>MPTIKSVRTILLIFTACLIVFTGLRFGWMHIFQEESFAEVTDGYLDMSGASFDDDRIYRLSGEWRFFPNERILPENIPDTHETQPVPESWYHDAMDTGDNLLGEATYMLTLKLPSNLDSDIGLRFYEINTAAEIYANGELIYTFNDLDTEPGTRGMDYGPVDVSFHPDDADELELLVIVTNHTLGMRGGLERDVLIGSSETIDSIASVSKGLQLAAGLILLLHALYAFVLYVLSRERKNNLLLLFGLMLFMFASGVFLDDEVLLTLPVSLPLSLKILLTVFVLTLYVMFLIVSVIVKLPKIVMKTVSVFFVSYAVVALIFPIDQYLTFTIVTMMMFPLFILTMITLTVRSILHGNQYGYFILAFLLAYTSNSLWGVLIKLNVLQFPFYPADFVFSMMALMGLVLKQHSDITKENRHQANIIIQNEANKDQFLANTAHELRNPLHGMLTITDTILDQLQTKPKEAIREELELNRKIGNQMKFILDDLRDFTLLKESRIRLHPEPVNAASTARTIADILRYQIVSKDVRISVYADENLPMIHADQERFFQIIYNLMHNAVKFTDQGEVSITIAHSNNPDSLSIKITDTGTGIPSSDLDRLMQPYEQGADPIMGGIGLGLNISRELTRLHDGCFTMTSEEGAGTAVQLQWPVSKDVQGVNGTPLVEQPPSTSLEQPAREKEEAKKDLRHLLIVDDDPVNIDLIGRALESDYRITKATSGESALNLLTANQFDLVISDVMMPVMSGYKFTEEIRKQYDLVTLPVLLLTARYHAADIISGFEAGANDYVSKPVEISELKARVKTLTDMKHSAFKQIETEAALLQSQIRPHFLYNTLNAIASLGQTDPDRMTDLLFEFGDYLKFSFRIPEISGLVTLEEEMNLIRPYLFIEQTRFQNRLHVTVDIADEQDIYVPRLAIQTLVENAINHGALKSKGTGEVHFYARRSSEGSFITISDNGPGKAEELRKRLTNETEHSIGIGLVNAHRRMKTINHEGLLIENRPEGGIIIRINLP</sequence>
<dbReference type="InterPro" id="IPR010559">
    <property type="entry name" value="Sig_transdc_His_kin_internal"/>
</dbReference>
<evidence type="ECO:0000256" key="11">
    <source>
        <dbReference type="SAM" id="Phobius"/>
    </source>
</evidence>
<keyword evidence="3 9" id="KW-0597">Phosphoprotein</keyword>
<evidence type="ECO:0000313" key="15">
    <source>
        <dbReference type="Proteomes" id="UP000000271"/>
    </source>
</evidence>
<dbReference type="InterPro" id="IPR003594">
    <property type="entry name" value="HATPase_dom"/>
</dbReference>
<keyword evidence="11" id="KW-0812">Transmembrane</keyword>
<protein>
    <recommendedName>
        <fullName evidence="2">histidine kinase</fullName>
        <ecNumber evidence="2">2.7.13.3</ecNumber>
    </recommendedName>
</protein>
<dbReference type="InterPro" id="IPR036097">
    <property type="entry name" value="HisK_dim/P_sf"/>
</dbReference>